<comment type="caution">
    <text evidence="3">The sequence shown here is derived from an EMBL/GenBank/DDBJ whole genome shotgun (WGS) entry which is preliminary data.</text>
</comment>
<proteinExistence type="predicted"/>
<organism evidence="3 4">
    <name type="scientific">Fundidesulfovibrio magnetotacticus</name>
    <dbReference type="NCBI Taxonomy" id="2730080"/>
    <lineage>
        <taxon>Bacteria</taxon>
        <taxon>Pseudomonadati</taxon>
        <taxon>Thermodesulfobacteriota</taxon>
        <taxon>Desulfovibrionia</taxon>
        <taxon>Desulfovibrionales</taxon>
        <taxon>Desulfovibrionaceae</taxon>
        <taxon>Fundidesulfovibrio</taxon>
    </lineage>
</organism>
<dbReference type="SMART" id="SM00530">
    <property type="entry name" value="HTH_XRE"/>
    <property type="match status" value="1"/>
</dbReference>
<feature type="domain" description="HTH cro/C1-type" evidence="2">
    <location>
        <begin position="34"/>
        <end position="88"/>
    </location>
</feature>
<protein>
    <recommendedName>
        <fullName evidence="2">HTH cro/C1-type domain-containing protein</fullName>
    </recommendedName>
</protein>
<dbReference type="AlphaFoldDB" id="A0A6V8M0J5"/>
<sequence length="91" mass="10220">MNALDAPSTVRPDEAVLILHEVVGLHAVQGLSLVRAWREHLGLTQEEVARRMDVSRPAYAQMEAPGVRPRVATLWKIAKALGVEWEQLREE</sequence>
<keyword evidence="4" id="KW-1185">Reference proteome</keyword>
<evidence type="ECO:0000313" key="3">
    <source>
        <dbReference type="EMBL" id="GFK93995.1"/>
    </source>
</evidence>
<reference evidence="3 4" key="1">
    <citation type="submission" date="2020-04" db="EMBL/GenBank/DDBJ databases">
        <authorList>
            <consortium name="Desulfovibrio sp. FSS-1 genome sequencing consortium"/>
            <person name="Shimoshige H."/>
            <person name="Kobayashi H."/>
            <person name="Maekawa T."/>
        </authorList>
    </citation>
    <scope>NUCLEOTIDE SEQUENCE [LARGE SCALE GENOMIC DNA]</scope>
    <source>
        <strain evidence="3 4">SIID29052-01</strain>
    </source>
</reference>
<dbReference type="GO" id="GO:0003700">
    <property type="term" value="F:DNA-binding transcription factor activity"/>
    <property type="evidence" value="ECO:0007669"/>
    <property type="project" value="TreeGrafter"/>
</dbReference>
<reference evidence="3 4" key="2">
    <citation type="submission" date="2020-05" db="EMBL/GenBank/DDBJ databases">
        <title>Draft genome sequence of Desulfovibrio sp. strainFSS-1.</title>
        <authorList>
            <person name="Shimoshige H."/>
            <person name="Kobayashi H."/>
            <person name="Maekawa T."/>
        </authorList>
    </citation>
    <scope>NUCLEOTIDE SEQUENCE [LARGE SCALE GENOMIC DNA]</scope>
    <source>
        <strain evidence="3 4">SIID29052-01</strain>
    </source>
</reference>
<evidence type="ECO:0000256" key="1">
    <source>
        <dbReference type="ARBA" id="ARBA00023125"/>
    </source>
</evidence>
<dbReference type="EMBL" id="BLTE01000007">
    <property type="protein sequence ID" value="GFK93995.1"/>
    <property type="molecule type" value="Genomic_DNA"/>
</dbReference>
<dbReference type="Gene3D" id="1.10.260.40">
    <property type="entry name" value="lambda repressor-like DNA-binding domains"/>
    <property type="match status" value="1"/>
</dbReference>
<name>A0A6V8M0J5_9BACT</name>
<dbReference type="PROSITE" id="PS50943">
    <property type="entry name" value="HTH_CROC1"/>
    <property type="match status" value="1"/>
</dbReference>
<dbReference type="RefSeq" id="WP_217270499.1">
    <property type="nucleotide sequence ID" value="NZ_BLTE01000007.1"/>
</dbReference>
<dbReference type="CDD" id="cd00093">
    <property type="entry name" value="HTH_XRE"/>
    <property type="match status" value="1"/>
</dbReference>
<dbReference type="GO" id="GO:0005829">
    <property type="term" value="C:cytosol"/>
    <property type="evidence" value="ECO:0007669"/>
    <property type="project" value="TreeGrafter"/>
</dbReference>
<dbReference type="PANTHER" id="PTHR46797">
    <property type="entry name" value="HTH-TYPE TRANSCRIPTIONAL REGULATOR"/>
    <property type="match status" value="1"/>
</dbReference>
<gene>
    <name evidence="3" type="ORF">NNJEOMEG_01833</name>
</gene>
<dbReference type="InterPro" id="IPR050807">
    <property type="entry name" value="TransReg_Diox_bact_type"/>
</dbReference>
<dbReference type="Proteomes" id="UP000494245">
    <property type="component" value="Unassembled WGS sequence"/>
</dbReference>
<dbReference type="GO" id="GO:0003677">
    <property type="term" value="F:DNA binding"/>
    <property type="evidence" value="ECO:0007669"/>
    <property type="project" value="UniProtKB-KW"/>
</dbReference>
<evidence type="ECO:0000259" key="2">
    <source>
        <dbReference type="PROSITE" id="PS50943"/>
    </source>
</evidence>
<dbReference type="SUPFAM" id="SSF47413">
    <property type="entry name" value="lambda repressor-like DNA-binding domains"/>
    <property type="match status" value="1"/>
</dbReference>
<keyword evidence="1" id="KW-0238">DNA-binding</keyword>
<dbReference type="Pfam" id="PF01381">
    <property type="entry name" value="HTH_3"/>
    <property type="match status" value="1"/>
</dbReference>
<accession>A0A6V8M0J5</accession>
<dbReference type="InterPro" id="IPR001387">
    <property type="entry name" value="Cro/C1-type_HTH"/>
</dbReference>
<dbReference type="InterPro" id="IPR010982">
    <property type="entry name" value="Lambda_DNA-bd_dom_sf"/>
</dbReference>
<dbReference type="PANTHER" id="PTHR46797:SF1">
    <property type="entry name" value="METHYLPHOSPHONATE SYNTHASE"/>
    <property type="match status" value="1"/>
</dbReference>
<evidence type="ECO:0000313" key="4">
    <source>
        <dbReference type="Proteomes" id="UP000494245"/>
    </source>
</evidence>